<dbReference type="OrthoDB" id="9816564at2"/>
<dbReference type="Pfam" id="PF02585">
    <property type="entry name" value="PIG-L"/>
    <property type="match status" value="1"/>
</dbReference>
<sequence>MDTLSARIIAGEGTAEATWQHWFRRHPLPTVPARALVVPGHAVHVVAPHPDDEVLGCGGTLHQWARCNVDVHLWAVTDGEASHPGSTVWTPAQLAEIRVHESLTAQQRLSLRARRHRLRVPDGQVAVHESRISDALCRALMPGDTVVAPWRFDAHPDHEAVARACLRAAQTIGCRVIEMPIWGWHWADPATGDLPFERAVAVRLPRRDRLAKRQAMSAFRSQLGPDPSTGAPPVLPAYALARWQRPFEVFFL</sequence>
<dbReference type="PANTHER" id="PTHR12993:SF29">
    <property type="entry name" value="BLR3841 PROTEIN"/>
    <property type="match status" value="1"/>
</dbReference>
<accession>A0A0E3YGD3</accession>
<dbReference type="RefSeq" id="WP_046292796.1">
    <property type="nucleotide sequence ID" value="NZ_CP011253.3"/>
</dbReference>
<dbReference type="GO" id="GO:0016811">
    <property type="term" value="F:hydrolase activity, acting on carbon-nitrogen (but not peptide) bonds, in linear amides"/>
    <property type="evidence" value="ECO:0007669"/>
    <property type="project" value="TreeGrafter"/>
</dbReference>
<dbReference type="HOGENOM" id="CLU_049311_0_2_4"/>
<dbReference type="PANTHER" id="PTHR12993">
    <property type="entry name" value="N-ACETYLGLUCOSAMINYL-PHOSPHATIDYLINOSITOL DE-N-ACETYLASE-RELATED"/>
    <property type="match status" value="1"/>
</dbReference>
<dbReference type="Proteomes" id="UP000035050">
    <property type="component" value="Chromosome"/>
</dbReference>
<evidence type="ECO:0008006" key="3">
    <source>
        <dbReference type="Google" id="ProtNLM"/>
    </source>
</evidence>
<dbReference type="Gene3D" id="3.40.50.10320">
    <property type="entry name" value="LmbE-like"/>
    <property type="match status" value="1"/>
</dbReference>
<name>A0A0E3YGD3_9BURK</name>
<reference evidence="1" key="1">
    <citation type="submission" date="2016-06" db="EMBL/GenBank/DDBJ databases">
        <title>Pandoraea oxalativorans DSM 23570 Genome Sequencing.</title>
        <authorList>
            <person name="Ee R."/>
            <person name="Lim Y.-L."/>
            <person name="Yong D."/>
            <person name="Yin W.-F."/>
            <person name="Chan K.-G."/>
        </authorList>
    </citation>
    <scope>NUCLEOTIDE SEQUENCE</scope>
    <source>
        <strain evidence="1">DSM 23570</strain>
    </source>
</reference>
<dbReference type="KEGG" id="pox:MB84_22960"/>
<protein>
    <recommendedName>
        <fullName evidence="3">GlcNAc-PI de-N-acetylase</fullName>
    </recommendedName>
</protein>
<dbReference type="PATRIC" id="fig|573737.6.peg.364"/>
<dbReference type="EMBL" id="CP011253">
    <property type="protein sequence ID" value="AKC71696.1"/>
    <property type="molecule type" value="Genomic_DNA"/>
</dbReference>
<evidence type="ECO:0000313" key="1">
    <source>
        <dbReference type="EMBL" id="AKC71696.1"/>
    </source>
</evidence>
<organism evidence="1 2">
    <name type="scientific">Pandoraea oxalativorans</name>
    <dbReference type="NCBI Taxonomy" id="573737"/>
    <lineage>
        <taxon>Bacteria</taxon>
        <taxon>Pseudomonadati</taxon>
        <taxon>Pseudomonadota</taxon>
        <taxon>Betaproteobacteria</taxon>
        <taxon>Burkholderiales</taxon>
        <taxon>Burkholderiaceae</taxon>
        <taxon>Pandoraea</taxon>
    </lineage>
</organism>
<dbReference type="AlphaFoldDB" id="A0A0E3YGD3"/>
<gene>
    <name evidence="1" type="ORF">MB84_22960</name>
</gene>
<proteinExistence type="predicted"/>
<keyword evidence="2" id="KW-1185">Reference proteome</keyword>
<dbReference type="InterPro" id="IPR024078">
    <property type="entry name" value="LmbE-like_dom_sf"/>
</dbReference>
<evidence type="ECO:0000313" key="2">
    <source>
        <dbReference type="Proteomes" id="UP000035050"/>
    </source>
</evidence>
<dbReference type="InterPro" id="IPR003737">
    <property type="entry name" value="GlcNAc_PI_deacetylase-related"/>
</dbReference>
<dbReference type="SUPFAM" id="SSF102588">
    <property type="entry name" value="LmbE-like"/>
    <property type="match status" value="1"/>
</dbReference>